<dbReference type="RefSeq" id="WP_265788803.1">
    <property type="nucleotide sequence ID" value="NZ_BAABRS010000001.1"/>
</dbReference>
<gene>
    <name evidence="1" type="ORF">LQ318_07165</name>
</gene>
<sequence length="327" mass="37699">MAKKQFLPYKYSKSLDLSINDILLNGSPIPEIVDYEKNVIGLFDEDLEGEVKIKASTVIPDSFAKLVPGDERDHPNWEVVAKLDCVSTKYRDGFHLDRGSDEFNWHGEITFHTDNLANKAKVKLYLVRTHPSNSSNGEAKYAYTRLAESNLWHLQLTEPKAPSGQYLDIEWRAFSEHEKLYKHKDSVYFIDIYNSPPKLFLNLETNQLQQLLSSPHKSGSRAYMRDQIIDSIVINIWTVMFMKAAENCENGEEPNIEWQQLILKSISQMLYNQLSAEDAYQKILQEIDEKRNIANFLPEITANLQSFNFAKVDLKGKLEKLIESLYG</sequence>
<evidence type="ECO:0000313" key="2">
    <source>
        <dbReference type="Proteomes" id="UP001207337"/>
    </source>
</evidence>
<reference evidence="1 2" key="1">
    <citation type="submission" date="2021-11" db="EMBL/GenBank/DDBJ databases">
        <title>Aliifidinibius sp. nov., a new bacterium isolated from saline soil.</title>
        <authorList>
            <person name="Galisteo C."/>
            <person name="De La Haba R."/>
            <person name="Sanchez-Porro C."/>
            <person name="Ventosa A."/>
        </authorList>
    </citation>
    <scope>NUCLEOTIDE SEQUENCE [LARGE SCALE GENOMIC DNA]</scope>
    <source>
        <strain evidence="1 2">KACC 190600</strain>
    </source>
</reference>
<dbReference type="Proteomes" id="UP001207337">
    <property type="component" value="Unassembled WGS sequence"/>
</dbReference>
<name>A0ABT3PXU4_9BACT</name>
<keyword evidence="2" id="KW-1185">Reference proteome</keyword>
<proteinExistence type="predicted"/>
<comment type="caution">
    <text evidence="1">The sequence shown here is derived from an EMBL/GenBank/DDBJ whole genome shotgun (WGS) entry which is preliminary data.</text>
</comment>
<evidence type="ECO:0000313" key="1">
    <source>
        <dbReference type="EMBL" id="MCW9712680.1"/>
    </source>
</evidence>
<organism evidence="1 2">
    <name type="scientific">Fodinibius salicampi</name>
    <dbReference type="NCBI Taxonomy" id="1920655"/>
    <lineage>
        <taxon>Bacteria</taxon>
        <taxon>Pseudomonadati</taxon>
        <taxon>Balneolota</taxon>
        <taxon>Balneolia</taxon>
        <taxon>Balneolales</taxon>
        <taxon>Balneolaceae</taxon>
        <taxon>Fodinibius</taxon>
    </lineage>
</organism>
<dbReference type="EMBL" id="JAJNDC010000001">
    <property type="protein sequence ID" value="MCW9712680.1"/>
    <property type="molecule type" value="Genomic_DNA"/>
</dbReference>
<protein>
    <submittedName>
        <fullName evidence="1">Uncharacterized protein</fullName>
    </submittedName>
</protein>
<accession>A0ABT3PXU4</accession>